<feature type="chain" id="PRO_5047120212" evidence="1">
    <location>
        <begin position="18"/>
        <end position="477"/>
    </location>
</feature>
<gene>
    <name evidence="2" type="ORF">HAHE_42800</name>
</gene>
<organism evidence="2 3">
    <name type="scientific">Haloferula helveola</name>
    <dbReference type="NCBI Taxonomy" id="490095"/>
    <lineage>
        <taxon>Bacteria</taxon>
        <taxon>Pseudomonadati</taxon>
        <taxon>Verrucomicrobiota</taxon>
        <taxon>Verrucomicrobiia</taxon>
        <taxon>Verrucomicrobiales</taxon>
        <taxon>Verrucomicrobiaceae</taxon>
        <taxon>Haloferula</taxon>
    </lineage>
</organism>
<keyword evidence="3" id="KW-1185">Reference proteome</keyword>
<proteinExistence type="predicted"/>
<dbReference type="Proteomes" id="UP001374893">
    <property type="component" value="Chromosome"/>
</dbReference>
<keyword evidence="1" id="KW-0732">Signal</keyword>
<name>A0ABM7RS88_9BACT</name>
<accession>A0ABM7RS88</accession>
<evidence type="ECO:0000313" key="3">
    <source>
        <dbReference type="Proteomes" id="UP001374893"/>
    </source>
</evidence>
<dbReference type="RefSeq" id="WP_338687386.1">
    <property type="nucleotide sequence ID" value="NZ_AP024702.1"/>
</dbReference>
<reference evidence="2 3" key="1">
    <citation type="submission" date="2021-06" db="EMBL/GenBank/DDBJ databases">
        <title>Complete genome of Haloferula helveola possessing various polysaccharide degrading enzymes.</title>
        <authorList>
            <person name="Takami H."/>
            <person name="Huang C."/>
            <person name="Hamasaki K."/>
        </authorList>
    </citation>
    <scope>NUCLEOTIDE SEQUENCE [LARGE SCALE GENOMIC DNA]</scope>
    <source>
        <strain evidence="2 3">CN-1</strain>
    </source>
</reference>
<dbReference type="EMBL" id="AP024702">
    <property type="protein sequence ID" value="BCX50372.1"/>
    <property type="molecule type" value="Genomic_DNA"/>
</dbReference>
<evidence type="ECO:0000256" key="1">
    <source>
        <dbReference type="SAM" id="SignalP"/>
    </source>
</evidence>
<sequence length="477" mass="52235">MRALLSMLSMLSVGLHADDLWVLSDEFDNAATLANWQDLGVLEGWETPSFELADIDATEPGRFHVVPGPLTWFANFRGLLLFKEVTGDFVVTTRVRVLSRHNPGDPTEVPNRSFSLTGIFAHAPRAISQAAPDPYTVTPVWPPGDFGSDYVPNTENYIFLSYGSAGNPGTRQFEIKATRNSDSRLYYNSTGIDQSETEAWLQMVRVGDTVVCLRKHAEAGPWYVENRYPNPDHPFPEFGETLQVGITAYTDWETANPYLGTIQSQYHFNYAPPGTGMPDLISQADYYRFRRPDPLLTEAVLQGMSVSYDPATNLTADPPVLLSASAAAAPYLGDQANLAYDPFGEWQVAEFGPDADQPFAGPEVDVEGDGLANLLEFILGGDADESSVELLPSAQWLADEIVFSFVPAIDHGARLEVEFSETLGLWQTVASRPLRGGAWEVAMPGASVQLVDDEVRVTIPSASASGFVRLEGDLMEP</sequence>
<protein>
    <submittedName>
        <fullName evidence="2">Uncharacterized protein</fullName>
    </submittedName>
</protein>
<feature type="signal peptide" evidence="1">
    <location>
        <begin position="1"/>
        <end position="17"/>
    </location>
</feature>
<evidence type="ECO:0000313" key="2">
    <source>
        <dbReference type="EMBL" id="BCX50372.1"/>
    </source>
</evidence>